<dbReference type="InParanoid" id="T1FWU4"/>
<dbReference type="GO" id="GO:0003677">
    <property type="term" value="F:DNA binding"/>
    <property type="evidence" value="ECO:0007669"/>
    <property type="project" value="InterPro"/>
</dbReference>
<evidence type="ECO:0000256" key="2">
    <source>
        <dbReference type="ARBA" id="ARBA00023163"/>
    </source>
</evidence>
<keyword evidence="3" id="KW-0539">Nucleus</keyword>
<dbReference type="InterPro" id="IPR036431">
    <property type="entry name" value="ARID_dom_sf"/>
</dbReference>
<name>T1FWU4_HELRO</name>
<evidence type="ECO:0000256" key="1">
    <source>
        <dbReference type="ARBA" id="ARBA00023015"/>
    </source>
</evidence>
<keyword evidence="2" id="KW-0804">Transcription</keyword>
<evidence type="ECO:0000313" key="5">
    <source>
        <dbReference type="EMBL" id="ESO11985.1"/>
    </source>
</evidence>
<dbReference type="OrthoDB" id="1938591at2759"/>
<dbReference type="KEGG" id="hro:HELRODRAFT_62031"/>
<evidence type="ECO:0000313" key="6">
    <source>
        <dbReference type="EnsemblMetazoa" id="HelroP62031"/>
    </source>
</evidence>
<dbReference type="AlphaFoldDB" id="T1FWU4"/>
<dbReference type="eggNOG" id="KOG2744">
    <property type="taxonomic scope" value="Eukaryota"/>
</dbReference>
<dbReference type="EMBL" id="AMQM01000022">
    <property type="status" value="NOT_ANNOTATED_CDS"/>
    <property type="molecule type" value="Genomic_DNA"/>
</dbReference>
<gene>
    <name evidence="6" type="primary">20213292</name>
    <name evidence="5" type="ORF">HELRODRAFT_62031</name>
</gene>
<dbReference type="PANTHER" id="PTHR13964">
    <property type="entry name" value="RBP-RELATED"/>
    <property type="match status" value="1"/>
</dbReference>
<dbReference type="Pfam" id="PF01388">
    <property type="entry name" value="ARID"/>
    <property type="match status" value="1"/>
</dbReference>
<reference evidence="5 7" key="2">
    <citation type="journal article" date="2013" name="Nature">
        <title>Insights into bilaterian evolution from three spiralian genomes.</title>
        <authorList>
            <person name="Simakov O."/>
            <person name="Marletaz F."/>
            <person name="Cho S.J."/>
            <person name="Edsinger-Gonzales E."/>
            <person name="Havlak P."/>
            <person name="Hellsten U."/>
            <person name="Kuo D.H."/>
            <person name="Larsson T."/>
            <person name="Lv J."/>
            <person name="Arendt D."/>
            <person name="Savage R."/>
            <person name="Osoegawa K."/>
            <person name="de Jong P."/>
            <person name="Grimwood J."/>
            <person name="Chapman J.A."/>
            <person name="Shapiro H."/>
            <person name="Aerts A."/>
            <person name="Otillar R.P."/>
            <person name="Terry A.Y."/>
            <person name="Boore J.L."/>
            <person name="Grigoriev I.V."/>
            <person name="Lindberg D.R."/>
            <person name="Seaver E.C."/>
            <person name="Weisblat D.A."/>
            <person name="Putnam N.H."/>
            <person name="Rokhsar D.S."/>
        </authorList>
    </citation>
    <scope>NUCLEOTIDE SEQUENCE</scope>
</reference>
<dbReference type="OMA" id="QINLWIM"/>
<dbReference type="Gene3D" id="1.10.150.60">
    <property type="entry name" value="ARID DNA-binding domain"/>
    <property type="match status" value="1"/>
</dbReference>
<accession>T1FWU4</accession>
<dbReference type="SMART" id="SM00501">
    <property type="entry name" value="BRIGHT"/>
    <property type="match status" value="1"/>
</dbReference>
<dbReference type="SMART" id="SM01014">
    <property type="entry name" value="ARID"/>
    <property type="match status" value="1"/>
</dbReference>
<reference evidence="7" key="1">
    <citation type="submission" date="2012-12" db="EMBL/GenBank/DDBJ databases">
        <authorList>
            <person name="Hellsten U."/>
            <person name="Grimwood J."/>
            <person name="Chapman J.A."/>
            <person name="Shapiro H."/>
            <person name="Aerts A."/>
            <person name="Otillar R.P."/>
            <person name="Terry A.Y."/>
            <person name="Boore J.L."/>
            <person name="Simakov O."/>
            <person name="Marletaz F."/>
            <person name="Cho S.-J."/>
            <person name="Edsinger-Gonzales E."/>
            <person name="Havlak P."/>
            <person name="Kuo D.-H."/>
            <person name="Larsson T."/>
            <person name="Lv J."/>
            <person name="Arendt D."/>
            <person name="Savage R."/>
            <person name="Osoegawa K."/>
            <person name="de Jong P."/>
            <person name="Lindberg D.R."/>
            <person name="Seaver E.C."/>
            <person name="Weisblat D.A."/>
            <person name="Putnam N.H."/>
            <person name="Grigoriev I.V."/>
            <person name="Rokhsar D.S."/>
        </authorList>
    </citation>
    <scope>NUCLEOTIDE SEQUENCE</scope>
</reference>
<dbReference type="EnsemblMetazoa" id="HelroT62031">
    <property type="protein sequence ID" value="HelroP62031"/>
    <property type="gene ID" value="HelroG62031"/>
</dbReference>
<feature type="domain" description="ARID" evidence="4">
    <location>
        <begin position="1"/>
        <end position="81"/>
    </location>
</feature>
<dbReference type="PANTHER" id="PTHR13964:SF44">
    <property type="entry name" value="ARID DOMAIN-CONTAINING PROTEIN"/>
    <property type="match status" value="1"/>
</dbReference>
<reference evidence="6" key="3">
    <citation type="submission" date="2015-06" db="UniProtKB">
        <authorList>
            <consortium name="EnsemblMetazoa"/>
        </authorList>
    </citation>
    <scope>IDENTIFICATION</scope>
</reference>
<dbReference type="RefSeq" id="XP_009008705.1">
    <property type="nucleotide sequence ID" value="XM_009010457.1"/>
</dbReference>
<keyword evidence="1" id="KW-0805">Transcription regulation</keyword>
<dbReference type="InterPro" id="IPR001606">
    <property type="entry name" value="ARID_dom"/>
</dbReference>
<evidence type="ECO:0000313" key="7">
    <source>
        <dbReference type="Proteomes" id="UP000015101"/>
    </source>
</evidence>
<keyword evidence="7" id="KW-1185">Reference proteome</keyword>
<proteinExistence type="predicted"/>
<dbReference type="InterPro" id="IPR051232">
    <property type="entry name" value="ARID/SWI1_ChromRemod"/>
</dbReference>
<dbReference type="Proteomes" id="UP000015101">
    <property type="component" value="Unassembled WGS sequence"/>
</dbReference>
<protein>
    <recommendedName>
        <fullName evidence="4">ARID domain-containing protein</fullName>
    </recommendedName>
</protein>
<dbReference type="STRING" id="6412.T1FWU4"/>
<dbReference type="SUPFAM" id="SSF46774">
    <property type="entry name" value="ARID-like"/>
    <property type="match status" value="1"/>
</dbReference>
<dbReference type="HOGENOM" id="CLU_183434_0_0_1"/>
<dbReference type="EMBL" id="KB095811">
    <property type="protein sequence ID" value="ESO11985.1"/>
    <property type="molecule type" value="Genomic_DNA"/>
</dbReference>
<evidence type="ECO:0000259" key="4">
    <source>
        <dbReference type="PROSITE" id="PS51011"/>
    </source>
</evidence>
<dbReference type="GeneID" id="20213292"/>
<dbReference type="PROSITE" id="PS51011">
    <property type="entry name" value="ARID"/>
    <property type="match status" value="1"/>
</dbReference>
<evidence type="ECO:0000256" key="3">
    <source>
        <dbReference type="ARBA" id="ARBA00023242"/>
    </source>
</evidence>
<dbReference type="CTD" id="20213292"/>
<sequence>DKTVFLEKLYQFMNDNQSPISKNPILGFKEVDLHQFYVSTHKRGGYDQVTKKKLWKEIYMELGGSACNTSAATGTRKNYEK</sequence>
<organism evidence="6 7">
    <name type="scientific">Helobdella robusta</name>
    <name type="common">Californian leech</name>
    <dbReference type="NCBI Taxonomy" id="6412"/>
    <lineage>
        <taxon>Eukaryota</taxon>
        <taxon>Metazoa</taxon>
        <taxon>Spiralia</taxon>
        <taxon>Lophotrochozoa</taxon>
        <taxon>Annelida</taxon>
        <taxon>Clitellata</taxon>
        <taxon>Hirudinea</taxon>
        <taxon>Rhynchobdellida</taxon>
        <taxon>Glossiphoniidae</taxon>
        <taxon>Helobdella</taxon>
    </lineage>
</organism>